<protein>
    <submittedName>
        <fullName evidence="1">Uncharacterized protein</fullName>
    </submittedName>
</protein>
<reference evidence="1" key="2">
    <citation type="journal article" date="2015" name="Fish Shellfish Immunol.">
        <title>Early steps in the European eel (Anguilla anguilla)-Vibrio vulnificus interaction in the gills: Role of the RtxA13 toxin.</title>
        <authorList>
            <person name="Callol A."/>
            <person name="Pajuelo D."/>
            <person name="Ebbesson L."/>
            <person name="Teles M."/>
            <person name="MacKenzie S."/>
            <person name="Amaro C."/>
        </authorList>
    </citation>
    <scope>NUCLEOTIDE SEQUENCE</scope>
</reference>
<proteinExistence type="predicted"/>
<organism evidence="1">
    <name type="scientific">Anguilla anguilla</name>
    <name type="common">European freshwater eel</name>
    <name type="synonym">Muraena anguilla</name>
    <dbReference type="NCBI Taxonomy" id="7936"/>
    <lineage>
        <taxon>Eukaryota</taxon>
        <taxon>Metazoa</taxon>
        <taxon>Chordata</taxon>
        <taxon>Craniata</taxon>
        <taxon>Vertebrata</taxon>
        <taxon>Euteleostomi</taxon>
        <taxon>Actinopterygii</taxon>
        <taxon>Neopterygii</taxon>
        <taxon>Teleostei</taxon>
        <taxon>Anguilliformes</taxon>
        <taxon>Anguillidae</taxon>
        <taxon>Anguilla</taxon>
    </lineage>
</organism>
<accession>A0A0E9W9H2</accession>
<sequence length="67" mass="8032">MRRNNEGFHKRLLFPSRRQSKNLRTFKTHVFKERVHRIINRNVSPLHLPRKLTKIAIDTSPPCLSFP</sequence>
<evidence type="ECO:0000313" key="1">
    <source>
        <dbReference type="EMBL" id="JAH86992.1"/>
    </source>
</evidence>
<dbReference type="EMBL" id="GBXM01021585">
    <property type="protein sequence ID" value="JAH86992.1"/>
    <property type="molecule type" value="Transcribed_RNA"/>
</dbReference>
<dbReference type="AlphaFoldDB" id="A0A0E9W9H2"/>
<reference evidence="1" key="1">
    <citation type="submission" date="2014-11" db="EMBL/GenBank/DDBJ databases">
        <authorList>
            <person name="Amaro Gonzalez C."/>
        </authorList>
    </citation>
    <scope>NUCLEOTIDE SEQUENCE</scope>
</reference>
<name>A0A0E9W9H2_ANGAN</name>